<geneLocation type="mitochondrion" evidence="12"/>
<dbReference type="AlphaFoldDB" id="W0FGL7"/>
<evidence type="ECO:0000256" key="3">
    <source>
        <dbReference type="ARBA" id="ARBA00016612"/>
    </source>
</evidence>
<feature type="transmembrane region" description="Helical" evidence="11">
    <location>
        <begin position="55"/>
        <end position="79"/>
    </location>
</feature>
<evidence type="ECO:0000256" key="4">
    <source>
        <dbReference type="ARBA" id="ARBA00022692"/>
    </source>
</evidence>
<reference evidence="12" key="1">
    <citation type="journal article" date="2014" name="Ticks Tick Borne Dis.">
        <title>Molecular phylogeny of soft ticks (Ixodida: Argasidae) inferred from mitochondrial genome and nuclear rRNA sequences.</title>
        <authorList>
            <person name="Burger T.D."/>
            <person name="Shao R."/>
            <person name="Labruna M.B."/>
            <person name="Barker S.C."/>
        </authorList>
    </citation>
    <scope>NUCLEOTIDE SEQUENCE</scope>
</reference>
<evidence type="ECO:0000256" key="1">
    <source>
        <dbReference type="ARBA" id="ARBA00004141"/>
    </source>
</evidence>
<organism evidence="12">
    <name type="scientific">Allothyrus sp. LamingtonNP-QMS95173</name>
    <dbReference type="NCBI Taxonomy" id="1442165"/>
    <lineage>
        <taxon>Eukaryota</taxon>
        <taxon>Metazoa</taxon>
        <taxon>Ecdysozoa</taxon>
        <taxon>Arthropoda</taxon>
        <taxon>Chelicerata</taxon>
        <taxon>Arachnida</taxon>
        <taxon>Acari</taxon>
        <taxon>Parasitiformes</taxon>
        <taxon>Holothyrida</taxon>
        <taxon>Holothyroidea</taxon>
        <taxon>Allothyridae</taxon>
        <taxon>Allothyrus</taxon>
    </lineage>
</organism>
<comment type="catalytic activity">
    <reaction evidence="10">
        <text>a ubiquinone + NADH + 5 H(+)(in) = a ubiquinol + NAD(+) + 4 H(+)(out)</text>
        <dbReference type="Rhea" id="RHEA:29091"/>
        <dbReference type="Rhea" id="RHEA-COMP:9565"/>
        <dbReference type="Rhea" id="RHEA-COMP:9566"/>
        <dbReference type="ChEBI" id="CHEBI:15378"/>
        <dbReference type="ChEBI" id="CHEBI:16389"/>
        <dbReference type="ChEBI" id="CHEBI:17976"/>
        <dbReference type="ChEBI" id="CHEBI:57540"/>
        <dbReference type="ChEBI" id="CHEBI:57945"/>
        <dbReference type="EC" id="7.1.1.2"/>
    </reaction>
</comment>
<gene>
    <name evidence="12" type="primary">NAD4L</name>
</gene>
<comment type="subcellular location">
    <subcellularLocation>
        <location evidence="1">Membrane</location>
        <topology evidence="1">Multi-pass membrane protein</topology>
    </subcellularLocation>
</comment>
<evidence type="ECO:0000256" key="7">
    <source>
        <dbReference type="ARBA" id="ARBA00023027"/>
    </source>
</evidence>
<keyword evidence="12" id="KW-0496">Mitochondrion</keyword>
<dbReference type="GO" id="GO:0008137">
    <property type="term" value="F:NADH dehydrogenase (ubiquinone) activity"/>
    <property type="evidence" value="ECO:0007669"/>
    <property type="project" value="UniProtKB-EC"/>
</dbReference>
<dbReference type="InterPro" id="IPR039428">
    <property type="entry name" value="NUOK/Mnh_C1-like"/>
</dbReference>
<comment type="similarity">
    <text evidence="2">Belongs to the complex I subunit 4L family.</text>
</comment>
<evidence type="ECO:0000313" key="12">
    <source>
        <dbReference type="EMBL" id="AHF21596.1"/>
    </source>
</evidence>
<feature type="transmembrane region" description="Helical" evidence="11">
    <location>
        <begin position="30"/>
        <end position="48"/>
    </location>
</feature>
<dbReference type="EMBL" id="KC769586">
    <property type="protein sequence ID" value="AHF21596.1"/>
    <property type="molecule type" value="Genomic_DNA"/>
</dbReference>
<keyword evidence="8 11" id="KW-0472">Membrane</keyword>
<dbReference type="Gene3D" id="1.10.287.3510">
    <property type="match status" value="1"/>
</dbReference>
<keyword evidence="6 11" id="KW-1133">Transmembrane helix</keyword>
<protein>
    <recommendedName>
        <fullName evidence="3">NADH-ubiquinone oxidoreductase chain 4L</fullName>
    </recommendedName>
    <alternativeName>
        <fullName evidence="9">NADH dehydrogenase subunit 4L</fullName>
    </alternativeName>
</protein>
<keyword evidence="5" id="KW-1278">Translocase</keyword>
<evidence type="ECO:0000256" key="6">
    <source>
        <dbReference type="ARBA" id="ARBA00022989"/>
    </source>
</evidence>
<name>W0FGL7_9ACAR</name>
<accession>W0FGL7</accession>
<evidence type="ECO:0000256" key="9">
    <source>
        <dbReference type="ARBA" id="ARBA00031586"/>
    </source>
</evidence>
<keyword evidence="4 11" id="KW-0812">Transmembrane</keyword>
<evidence type="ECO:0000256" key="10">
    <source>
        <dbReference type="ARBA" id="ARBA00049551"/>
    </source>
</evidence>
<evidence type="ECO:0000256" key="2">
    <source>
        <dbReference type="ARBA" id="ARBA00010519"/>
    </source>
</evidence>
<sequence>MMMMSLIIFILGMFSLMFNRIHLLSMLLSFEFMMLGSFFFLFNLMCMLGQITSIIIFLVMVVCEASLGLSLLVLSVYFYGNDYVKSLGMLKC</sequence>
<evidence type="ECO:0000256" key="11">
    <source>
        <dbReference type="SAM" id="Phobius"/>
    </source>
</evidence>
<dbReference type="GO" id="GO:0016020">
    <property type="term" value="C:membrane"/>
    <property type="evidence" value="ECO:0007669"/>
    <property type="project" value="UniProtKB-SubCell"/>
</dbReference>
<evidence type="ECO:0000256" key="8">
    <source>
        <dbReference type="ARBA" id="ARBA00023136"/>
    </source>
</evidence>
<dbReference type="Pfam" id="PF00420">
    <property type="entry name" value="Oxidored_q2"/>
    <property type="match status" value="1"/>
</dbReference>
<proteinExistence type="inferred from homology"/>
<keyword evidence="7" id="KW-0520">NAD</keyword>
<evidence type="ECO:0000256" key="5">
    <source>
        <dbReference type="ARBA" id="ARBA00022967"/>
    </source>
</evidence>